<reference key="1">
    <citation type="journal article" date="2011" name="Mol. Biol. Evol.">
        <title>Unity in variety -- the pan-genome of the Chlamydiae.</title>
        <authorList>
            <person name="Collingro A."/>
            <person name="Tischler P."/>
            <person name="Weinmaier T."/>
            <person name="Penz T."/>
            <person name="Heinz E."/>
            <person name="Brunham R.C."/>
            <person name="Read T.D."/>
            <person name="Bavoil P.M."/>
            <person name="Sachse K."/>
            <person name="Kahane S."/>
            <person name="Friedman M.G."/>
            <person name="Rattei T."/>
            <person name="Myers G.S.A."/>
            <person name="Horn M."/>
        </authorList>
    </citation>
    <scope>NUCLEOTIDE SEQUENCE</scope>
    <source>
        <strain>Z</strain>
    </source>
</reference>
<evidence type="ECO:0008006" key="3">
    <source>
        <dbReference type="Google" id="ProtNLM"/>
    </source>
</evidence>
<sequence>MSAISSYASSATAKSSITNTMPNNKYESILNNVPKNLYKAFNRWLILPEINTDADRQAVAAKIEGLAKKKGEGFKGDFIPTTKFGEHAKGDKIPFTLLDPKTPVGQIKKEISKLTNIPGEEISISFFSMRKLNDHITFSEDLSCHGKGGERFWISRNTASALAPEVKDPEADC</sequence>
<protein>
    <recommendedName>
        <fullName evidence="3">Ubiquitin-like domain-containing protein</fullName>
    </recommendedName>
</protein>
<name>F8L6V2_SIMNZ</name>
<dbReference type="AlphaFoldDB" id="F8L6V2"/>
<dbReference type="RefSeq" id="WP_013942919.1">
    <property type="nucleotide sequence ID" value="NC_015713.1"/>
</dbReference>
<keyword evidence="2" id="KW-1185">Reference proteome</keyword>
<accession>F8L6V2</accession>
<dbReference type="EMBL" id="FR872582">
    <property type="protein sequence ID" value="CCB88452.1"/>
    <property type="molecule type" value="Genomic_DNA"/>
</dbReference>
<dbReference type="KEGG" id="sng:SNE_A05750"/>
<evidence type="ECO:0000313" key="2">
    <source>
        <dbReference type="Proteomes" id="UP000000496"/>
    </source>
</evidence>
<dbReference type="Proteomes" id="UP000000496">
    <property type="component" value="Chromosome gsn.131"/>
</dbReference>
<organism evidence="1 2">
    <name type="scientific">Simkania negevensis (strain ATCC VR-1471 / DSM 27360 / Z)</name>
    <dbReference type="NCBI Taxonomy" id="331113"/>
    <lineage>
        <taxon>Bacteria</taxon>
        <taxon>Pseudomonadati</taxon>
        <taxon>Chlamydiota</taxon>
        <taxon>Chlamydiia</taxon>
        <taxon>Parachlamydiales</taxon>
        <taxon>Simkaniaceae</taxon>
        <taxon>Simkania</taxon>
    </lineage>
</organism>
<gene>
    <name evidence="1" type="ordered locus">SNE_A05750</name>
</gene>
<evidence type="ECO:0000313" key="1">
    <source>
        <dbReference type="EMBL" id="CCB88452.1"/>
    </source>
</evidence>
<dbReference type="HOGENOM" id="CLU_1546575_0_0_0"/>
<proteinExistence type="predicted"/>
<dbReference type="CDD" id="cd17039">
    <property type="entry name" value="Ubl_ubiquitin_like"/>
    <property type="match status" value="1"/>
</dbReference>
<reference evidence="1 2" key="2">
    <citation type="journal article" date="2011" name="Mol. Biol. Evol.">
        <title>Unity in variety--the pan-genome of the Chlamydiae.</title>
        <authorList>
            <person name="Collingro A."/>
            <person name="Tischler P."/>
            <person name="Weinmaier T."/>
            <person name="Penz T."/>
            <person name="Heinz E."/>
            <person name="Brunham R.C."/>
            <person name="Read T.D."/>
            <person name="Bavoil P.M."/>
            <person name="Sachse K."/>
            <person name="Kahane S."/>
            <person name="Friedman M.G."/>
            <person name="Rattei T."/>
            <person name="Myers G.S."/>
            <person name="Horn M."/>
        </authorList>
    </citation>
    <scope>NUCLEOTIDE SEQUENCE [LARGE SCALE GENOMIC DNA]</scope>
    <source>
        <strain evidence="2">ATCC VR-1471 / Z</strain>
    </source>
</reference>